<keyword evidence="2" id="KW-1185">Reference proteome</keyword>
<dbReference type="OrthoDB" id="10657822at2759"/>
<name>A0A9P4MW62_9PLEO</name>
<comment type="caution">
    <text evidence="1">The sequence shown here is derived from an EMBL/GenBank/DDBJ whole genome shotgun (WGS) entry which is preliminary data.</text>
</comment>
<organism evidence="1 2">
    <name type="scientific">Delitschia confertaspora ATCC 74209</name>
    <dbReference type="NCBI Taxonomy" id="1513339"/>
    <lineage>
        <taxon>Eukaryota</taxon>
        <taxon>Fungi</taxon>
        <taxon>Dikarya</taxon>
        <taxon>Ascomycota</taxon>
        <taxon>Pezizomycotina</taxon>
        <taxon>Dothideomycetes</taxon>
        <taxon>Pleosporomycetidae</taxon>
        <taxon>Pleosporales</taxon>
        <taxon>Delitschiaceae</taxon>
        <taxon>Delitschia</taxon>
    </lineage>
</organism>
<dbReference type="EMBL" id="ML994129">
    <property type="protein sequence ID" value="KAF2198635.1"/>
    <property type="molecule type" value="Genomic_DNA"/>
</dbReference>
<protein>
    <submittedName>
        <fullName evidence="1">Uncharacterized protein</fullName>
    </submittedName>
</protein>
<dbReference type="AlphaFoldDB" id="A0A9P4MW62"/>
<dbReference type="Proteomes" id="UP000799536">
    <property type="component" value="Unassembled WGS sequence"/>
</dbReference>
<proteinExistence type="predicted"/>
<sequence length="152" mass="17496">MRLSPYICVHISASIYLRPYICVHISASIYLRPYICVHMSASIYLRPYVCVHMSASIYLQVPTGPHTCFKAFGVHTSQRSVTGPSTIRDRKLRRCGMQYHWKLTSWFRIGRAGIISMRMRWVGAQRQAAMSSRGALYRMRPMLSVFGHIPQV</sequence>
<evidence type="ECO:0000313" key="2">
    <source>
        <dbReference type="Proteomes" id="UP000799536"/>
    </source>
</evidence>
<accession>A0A9P4MW62</accession>
<evidence type="ECO:0000313" key="1">
    <source>
        <dbReference type="EMBL" id="KAF2198635.1"/>
    </source>
</evidence>
<reference evidence="1" key="1">
    <citation type="journal article" date="2020" name="Stud. Mycol.">
        <title>101 Dothideomycetes genomes: a test case for predicting lifestyles and emergence of pathogens.</title>
        <authorList>
            <person name="Haridas S."/>
            <person name="Albert R."/>
            <person name="Binder M."/>
            <person name="Bloem J."/>
            <person name="Labutti K."/>
            <person name="Salamov A."/>
            <person name="Andreopoulos B."/>
            <person name="Baker S."/>
            <person name="Barry K."/>
            <person name="Bills G."/>
            <person name="Bluhm B."/>
            <person name="Cannon C."/>
            <person name="Castanera R."/>
            <person name="Culley D."/>
            <person name="Daum C."/>
            <person name="Ezra D."/>
            <person name="Gonzalez J."/>
            <person name="Henrissat B."/>
            <person name="Kuo A."/>
            <person name="Liang C."/>
            <person name="Lipzen A."/>
            <person name="Lutzoni F."/>
            <person name="Magnuson J."/>
            <person name="Mondo S."/>
            <person name="Nolan M."/>
            <person name="Ohm R."/>
            <person name="Pangilinan J."/>
            <person name="Park H.-J."/>
            <person name="Ramirez L."/>
            <person name="Alfaro M."/>
            <person name="Sun H."/>
            <person name="Tritt A."/>
            <person name="Yoshinaga Y."/>
            <person name="Zwiers L.-H."/>
            <person name="Turgeon B."/>
            <person name="Goodwin S."/>
            <person name="Spatafora J."/>
            <person name="Crous P."/>
            <person name="Grigoriev I."/>
        </authorList>
    </citation>
    <scope>NUCLEOTIDE SEQUENCE</scope>
    <source>
        <strain evidence="1">ATCC 74209</strain>
    </source>
</reference>
<gene>
    <name evidence="1" type="ORF">GQ43DRAFT_149690</name>
</gene>